<evidence type="ECO:0000313" key="2">
    <source>
        <dbReference type="EMBL" id="BDU51117.1"/>
    </source>
</evidence>
<dbReference type="Gene3D" id="2.120.10.80">
    <property type="entry name" value="Kelch-type beta propeller"/>
    <property type="match status" value="1"/>
</dbReference>
<dbReference type="InterPro" id="IPR003961">
    <property type="entry name" value="FN3_dom"/>
</dbReference>
<dbReference type="InterPro" id="IPR015915">
    <property type="entry name" value="Kelch-typ_b-propeller"/>
</dbReference>
<reference evidence="2 3" key="1">
    <citation type="submission" date="2022-11" db="EMBL/GenBank/DDBJ databases">
        <title>Haliovirga abyssi gen. nov., sp. nov., a mesophilic fermentative bacterium isolated from the Iheya North hydrothermal field and the proposal of Haliovirgaceae fam. nov.</title>
        <authorList>
            <person name="Miyazaki U."/>
            <person name="Tame A."/>
            <person name="Miyazaki J."/>
            <person name="Takai K."/>
            <person name="Sawayama S."/>
            <person name="Kitajima M."/>
            <person name="Okamoto A."/>
            <person name="Nakagawa S."/>
        </authorList>
    </citation>
    <scope>NUCLEOTIDE SEQUENCE [LARGE SCALE GENOMIC DNA]</scope>
    <source>
        <strain evidence="2 3">IC12</strain>
    </source>
</reference>
<dbReference type="EMBL" id="AP027059">
    <property type="protein sequence ID" value="BDU51117.1"/>
    <property type="molecule type" value="Genomic_DNA"/>
</dbReference>
<dbReference type="SUPFAM" id="SSF50965">
    <property type="entry name" value="Galactose oxidase, central domain"/>
    <property type="match status" value="1"/>
</dbReference>
<dbReference type="PROSITE" id="PS51257">
    <property type="entry name" value="PROKAR_LIPOPROTEIN"/>
    <property type="match status" value="1"/>
</dbReference>
<sequence length="836" mass="92992">MKKVFKILMVVLFVLGIIGCFNQDKELKKSKAKLSFNYKLATIASKVVTKRTMRAPGAVKGTMKVTNITNSKIETFDWYGTLDEENFVAKSNSTIILSPGTYNIELIFTSGGYQYIGSALNQIIIDGTNNINLILKPVIGETSTTINMNQLTSLKLKYDTKELSVLKNPVIGMIVDNGDEVQFAINPEIGITEQYINLNMGEHNIKLKLYDDGVQIGKSVETQENVMLGLTDIDMDLIPLHGETVFNLTLDGGDAIFKFNIPKEVIEEVNGIENLKSIFKIVGPVNGLREQQLNLTLNNDGNYGAEITLSDYRYDKVTMTMEFYDASKNPEDIIGSSILENVELRKENQSLTYDLNLRRRAVATGNLLGVVGVNVFDAENLPVSGAKVYADGKLLGITGSGDFGTAGYLKSYLVKGDYTLMAEGNIYKGEATITLNALGIENKNIILNTLINNVPEAPSNPIPENGTTVTNGDLTLSWDCNDVDGDSLKYDIYLGVDSTYLPMVASNYVTSSYNVTGLVDSTYYWKVVAKDDKNGKSESSIWSFNIVPNNGLEILNRTRYSFDGTGMAPAYTNNDNYLYVFGGSTNSGTGTSDKVQKINLSDGSWETIATIPEEKRGYAGIALLSNKKLYISPYVIPGGGSLNEITVLDLTTSEFTYLNVNSSFKYYRDGAFVMDNKYFCKFEKDNNRLLRIDALTGVENNITNILNIPDLDRTAVFYESNKVYLVSKGELWYIDLAGDKTFKLVVNKDNYKIGYYSPYILKKGNYLYIFNIETSNGNYGQYNLITGDYKVFDGDLFENYYSRRPAFAFTNNKLWAAGGRKSNTELINKINMVEFK</sequence>
<evidence type="ECO:0000259" key="1">
    <source>
        <dbReference type="PROSITE" id="PS50853"/>
    </source>
</evidence>
<dbReference type="KEGG" id="haby:HLVA_16860"/>
<dbReference type="PROSITE" id="PS50853">
    <property type="entry name" value="FN3"/>
    <property type="match status" value="1"/>
</dbReference>
<dbReference type="AlphaFoldDB" id="A0AAU9DM88"/>
<dbReference type="SUPFAM" id="SSF49265">
    <property type="entry name" value="Fibronectin type III"/>
    <property type="match status" value="1"/>
</dbReference>
<accession>A0AAU9DM88</accession>
<dbReference type="InterPro" id="IPR036116">
    <property type="entry name" value="FN3_sf"/>
</dbReference>
<keyword evidence="3" id="KW-1185">Reference proteome</keyword>
<dbReference type="RefSeq" id="WP_307903958.1">
    <property type="nucleotide sequence ID" value="NZ_AP027059.1"/>
</dbReference>
<feature type="domain" description="Fibronectin type-III" evidence="1">
    <location>
        <begin position="457"/>
        <end position="550"/>
    </location>
</feature>
<dbReference type="Proteomes" id="UP001321582">
    <property type="component" value="Chromosome"/>
</dbReference>
<name>A0AAU9DM88_9FUSO</name>
<organism evidence="2 3">
    <name type="scientific">Haliovirga abyssi</name>
    <dbReference type="NCBI Taxonomy" id="2996794"/>
    <lineage>
        <taxon>Bacteria</taxon>
        <taxon>Fusobacteriati</taxon>
        <taxon>Fusobacteriota</taxon>
        <taxon>Fusobacteriia</taxon>
        <taxon>Fusobacteriales</taxon>
        <taxon>Haliovirgaceae</taxon>
        <taxon>Haliovirga</taxon>
    </lineage>
</organism>
<protein>
    <recommendedName>
        <fullName evidence="1">Fibronectin type-III domain-containing protein</fullName>
    </recommendedName>
</protein>
<gene>
    <name evidence="2" type="ORF">HLVA_16860</name>
</gene>
<proteinExistence type="predicted"/>
<dbReference type="InterPro" id="IPR011043">
    <property type="entry name" value="Gal_Oxase/kelch_b-propeller"/>
</dbReference>
<evidence type="ECO:0000313" key="3">
    <source>
        <dbReference type="Proteomes" id="UP001321582"/>
    </source>
</evidence>